<comment type="caution">
    <text evidence="2">The sequence shown here is derived from an EMBL/GenBank/DDBJ whole genome shotgun (WGS) entry which is preliminary data.</text>
</comment>
<keyword evidence="3" id="KW-1185">Reference proteome</keyword>
<dbReference type="Proteomes" id="UP001501690">
    <property type="component" value="Unassembled WGS sequence"/>
</dbReference>
<dbReference type="RefSeq" id="WP_344070565.1">
    <property type="nucleotide sequence ID" value="NZ_BAAAPL010000001.1"/>
</dbReference>
<proteinExistence type="predicted"/>
<feature type="region of interest" description="Disordered" evidence="1">
    <location>
        <begin position="29"/>
        <end position="52"/>
    </location>
</feature>
<sequence length="276" mass="30011">MSLSRRATAPALVLAISVGLSGCYVLDEDESDGTSSDTGGADSSDPNAPRTEEDVDFGIVEVYEVTGSAALSPVPDAAAAAVWDMFVRVASRQTVSDSVIEFRAGDSASSDTLAYVVQQDDPDFWALAANLAYADDADLLLSTLVHEYAHIVSLSPDQVDPYVDECDTLLLLEGCALPDSAIFSFSEEFWSGYADAPDADNSDDDVAWDFYLAHEDEFVSDYAATNVIEDFAESFMVYVLDDPVDGDFPIAQKLRFFADQAEFVRMRDRIRAEFGM</sequence>
<protein>
    <recommendedName>
        <fullName evidence="4">NADH:ubiquinone oxidoreductase subunit 4 (Chain M)</fullName>
    </recommendedName>
</protein>
<organism evidence="2 3">
    <name type="scientific">Microbacterium sediminicola</name>
    <dbReference type="NCBI Taxonomy" id="415210"/>
    <lineage>
        <taxon>Bacteria</taxon>
        <taxon>Bacillati</taxon>
        <taxon>Actinomycetota</taxon>
        <taxon>Actinomycetes</taxon>
        <taxon>Micrococcales</taxon>
        <taxon>Microbacteriaceae</taxon>
        <taxon>Microbacterium</taxon>
    </lineage>
</organism>
<feature type="compositionally biased region" description="Low complexity" evidence="1">
    <location>
        <begin position="33"/>
        <end position="45"/>
    </location>
</feature>
<gene>
    <name evidence="2" type="ORF">GCM10009808_12830</name>
</gene>
<evidence type="ECO:0000313" key="2">
    <source>
        <dbReference type="EMBL" id="GAA1696871.1"/>
    </source>
</evidence>
<evidence type="ECO:0008006" key="4">
    <source>
        <dbReference type="Google" id="ProtNLM"/>
    </source>
</evidence>
<name>A0ABN2I130_9MICO</name>
<dbReference type="EMBL" id="BAAAPL010000001">
    <property type="protein sequence ID" value="GAA1696871.1"/>
    <property type="molecule type" value="Genomic_DNA"/>
</dbReference>
<dbReference type="PROSITE" id="PS51257">
    <property type="entry name" value="PROKAR_LIPOPROTEIN"/>
    <property type="match status" value="1"/>
</dbReference>
<accession>A0ABN2I130</accession>
<evidence type="ECO:0000313" key="3">
    <source>
        <dbReference type="Proteomes" id="UP001501690"/>
    </source>
</evidence>
<reference evidence="2 3" key="1">
    <citation type="journal article" date="2019" name="Int. J. Syst. Evol. Microbiol.">
        <title>The Global Catalogue of Microorganisms (GCM) 10K type strain sequencing project: providing services to taxonomists for standard genome sequencing and annotation.</title>
        <authorList>
            <consortium name="The Broad Institute Genomics Platform"/>
            <consortium name="The Broad Institute Genome Sequencing Center for Infectious Disease"/>
            <person name="Wu L."/>
            <person name="Ma J."/>
        </authorList>
    </citation>
    <scope>NUCLEOTIDE SEQUENCE [LARGE SCALE GENOMIC DNA]</scope>
    <source>
        <strain evidence="2 3">JCM 15577</strain>
    </source>
</reference>
<evidence type="ECO:0000256" key="1">
    <source>
        <dbReference type="SAM" id="MobiDB-lite"/>
    </source>
</evidence>